<evidence type="ECO:0000313" key="1">
    <source>
        <dbReference type="EMBL" id="SQI63476.1"/>
    </source>
</evidence>
<dbReference type="RefSeq" id="WP_066145730.1">
    <property type="nucleotide sequence ID" value="NZ_CBCSGM010000009.1"/>
</dbReference>
<dbReference type="KEGG" id="blen:NCTC4824_04127"/>
<sequence length="65" mass="7165">MTTASKVGVTASKNCAMASNFVMTDNKGLATASKSRMTASNMLMPYQIRQKSIVFSTWELERTKI</sequence>
<name>A0A2X4WHE2_LEDLE</name>
<accession>A0A2X4WHE2</accession>
<gene>
    <name evidence="1" type="ORF">NCTC4824_04127</name>
</gene>
<organism evidence="1 2">
    <name type="scientific">Lederbergia lenta</name>
    <name type="common">Bacillus lentus</name>
    <dbReference type="NCBI Taxonomy" id="1467"/>
    <lineage>
        <taxon>Bacteria</taxon>
        <taxon>Bacillati</taxon>
        <taxon>Bacillota</taxon>
        <taxon>Bacilli</taxon>
        <taxon>Bacillales</taxon>
        <taxon>Bacillaceae</taxon>
        <taxon>Lederbergia</taxon>
    </lineage>
</organism>
<dbReference type="EMBL" id="LS483476">
    <property type="protein sequence ID" value="SQI63476.1"/>
    <property type="molecule type" value="Genomic_DNA"/>
</dbReference>
<evidence type="ECO:0000313" key="2">
    <source>
        <dbReference type="Proteomes" id="UP000249134"/>
    </source>
</evidence>
<reference evidence="1 2" key="1">
    <citation type="submission" date="2018-06" db="EMBL/GenBank/DDBJ databases">
        <authorList>
            <consortium name="Pathogen Informatics"/>
            <person name="Doyle S."/>
        </authorList>
    </citation>
    <scope>NUCLEOTIDE SEQUENCE [LARGE SCALE GENOMIC DNA]</scope>
    <source>
        <strain evidence="1 2">NCTC4824</strain>
    </source>
</reference>
<protein>
    <submittedName>
        <fullName evidence="1">Uncharacterized protein</fullName>
    </submittedName>
</protein>
<dbReference type="Proteomes" id="UP000249134">
    <property type="component" value="Chromosome 1"/>
</dbReference>
<keyword evidence="2" id="KW-1185">Reference proteome</keyword>
<proteinExistence type="predicted"/>
<dbReference type="AlphaFoldDB" id="A0A2X4WHE2"/>